<keyword evidence="1 2" id="KW-0732">Signal</keyword>
<dbReference type="Pfam" id="PF13517">
    <property type="entry name" value="FG-GAP_3"/>
    <property type="match status" value="2"/>
</dbReference>
<dbReference type="PANTHER" id="PTHR46580">
    <property type="entry name" value="SENSOR KINASE-RELATED"/>
    <property type="match status" value="1"/>
</dbReference>
<evidence type="ECO:0000256" key="2">
    <source>
        <dbReference type="SAM" id="SignalP"/>
    </source>
</evidence>
<comment type="caution">
    <text evidence="3">The sequence shown here is derived from an EMBL/GenBank/DDBJ whole genome shotgun (WGS) entry which is preliminary data.</text>
</comment>
<feature type="chain" id="PRO_5037634749" evidence="2">
    <location>
        <begin position="37"/>
        <end position="732"/>
    </location>
</feature>
<evidence type="ECO:0000313" key="4">
    <source>
        <dbReference type="Proteomes" id="UP000614410"/>
    </source>
</evidence>
<gene>
    <name evidence="3" type="ORF">JF887_00735</name>
</gene>
<dbReference type="EMBL" id="JAEKNN010000005">
    <property type="protein sequence ID" value="MBJ7607945.1"/>
    <property type="molecule type" value="Genomic_DNA"/>
</dbReference>
<dbReference type="Proteomes" id="UP000614410">
    <property type="component" value="Unassembled WGS sequence"/>
</dbReference>
<dbReference type="AlphaFoldDB" id="A0A934KL83"/>
<sequence length="732" mass="73492">MSQCAQASTRRRAAGAPTLRATVTVLIGAATAIALGAPPTTAHASAPPGAGAHAGVRTGHVHPMPTVHSRAAATSSAVVPHLTYYGGHVLPHAQVIQVLYGAGAYEAEVSRTAAPSIASFYAGVTSSQYYDMLTQYGTNIRDAAGNLGTNQLIGRGSFVGQVTITPALANDGATIDDANISAELQAQVAAGTLPPENGNLVYAMYFPVGKTITLGPGQSSGVAFCAYHGTTGGVPELYYSVLPDFSTGAMASHCGNGTEFQNVTAVSSHELAEATTDPEVGLSQSNGPPLAWYYDNPNDPNQSQVGEVADICNGQDATASGGDGATYTVQKLWSNSQNACVTQGPANDFSLAVQPSAVTVTARSPQTATVSASVTAGSPGVVALSASAAPSGVQLAFNPASVSAGNNSLLTVTAASYAAPGNYLVTVTGGGGSATHTATLALSIRSVAYRAGIVAVNDSSAWVMSSNGSSLAYPSQWSSSTFFGSVATLSGDIAGSGHQALIAVNGDSVWVMLSDGSQFSAPQRWASTAVAGNRATLLADVNGDGRADLIAVNDNSVFVTLSTGSGFSAPTVWSSGAFFGSIATLAGDVSGDGRADLVAVNGDSSWVMTSTGAGFAAPTQWSAGPFYGGRATLAGDVTGDGRADLVAVNNDSSWVMASTGRGFSGPTAWSQGPFYGSRATVLGDVSGDGALDLVAVNGESTWVMTAAGSRFATPTSWSSSPCYGSRETIVGS</sequence>
<feature type="signal peptide" evidence="2">
    <location>
        <begin position="1"/>
        <end position="36"/>
    </location>
</feature>
<accession>A0A934KL83</accession>
<evidence type="ECO:0000256" key="1">
    <source>
        <dbReference type="ARBA" id="ARBA00022729"/>
    </source>
</evidence>
<proteinExistence type="predicted"/>
<evidence type="ECO:0000313" key="3">
    <source>
        <dbReference type="EMBL" id="MBJ7607945.1"/>
    </source>
</evidence>
<reference evidence="3 4" key="1">
    <citation type="submission" date="2020-10" db="EMBL/GenBank/DDBJ databases">
        <title>Ca. Dormibacterota MAGs.</title>
        <authorList>
            <person name="Montgomery K."/>
        </authorList>
    </citation>
    <scope>NUCLEOTIDE SEQUENCE [LARGE SCALE GENOMIC DNA]</scope>
    <source>
        <strain evidence="3">Mitchell_Peninsula_5</strain>
    </source>
</reference>
<protein>
    <submittedName>
        <fullName evidence="3">VCBS repeat-containing protein</fullName>
    </submittedName>
</protein>
<dbReference type="Gene3D" id="2.130.10.130">
    <property type="entry name" value="Integrin alpha, N-terminal"/>
    <property type="match status" value="1"/>
</dbReference>
<dbReference type="SUPFAM" id="SSF69318">
    <property type="entry name" value="Integrin alpha N-terminal domain"/>
    <property type="match status" value="1"/>
</dbReference>
<organism evidence="3 4">
    <name type="scientific">Candidatus Amunia macphersoniae</name>
    <dbReference type="NCBI Taxonomy" id="3127014"/>
    <lineage>
        <taxon>Bacteria</taxon>
        <taxon>Bacillati</taxon>
        <taxon>Candidatus Dormiibacterota</taxon>
        <taxon>Candidatus Dormibacteria</taxon>
        <taxon>Candidatus Aeolococcales</taxon>
        <taxon>Candidatus Aeolococcaceae</taxon>
        <taxon>Candidatus Amunia</taxon>
    </lineage>
</organism>
<name>A0A934KL83_9BACT</name>
<dbReference type="InterPro" id="IPR028994">
    <property type="entry name" value="Integrin_alpha_N"/>
</dbReference>
<dbReference type="InterPro" id="IPR013517">
    <property type="entry name" value="FG-GAP"/>
</dbReference>